<proteinExistence type="predicted"/>
<dbReference type="RefSeq" id="WP_155583820.1">
    <property type="nucleotide sequence ID" value="NZ_JBHSTH010000002.1"/>
</dbReference>
<sequence length="665" mass="71914">MRKINAKTTKKTVGTLAVPIVLPAPSVTGLVDATEYPGLVFREAADKEFLEVDIPVWSPASTIPARPDVLNFHLDDVGDFQSGLINSEPVFFTPPIPTTYTVRILRRFLTEGDHHVSYRVIQFSGNDSGSSQAPLVIDRTAPYDSIPDGPRRLTLPAGWPGSLTRAFLDANPGGVPFGIPAYAAEGAHPGDQWRLYNGDSNEHIAQGPVFPSMTVLYTAALAEVSDGPRKLVYRLVDVAGNISGPSFELPISVALNPAPVLNPAGARDAISLIGVGDRLIDRADTAASSGMFVIIPSYEADRTSDKLHVRLTTTHGVREIGPYDLGGSPLPYNFHVPFQRLIELYASSTGRINLRVEYAVGRHGVLFWVPTATNIELELEVGGPVNPWEPDLVNPNLPLPVLTGRGSGLENELDERDANMDADVVVRLWSASPLPSAQPFDIVLFYQNEQVDRKSVDPSTAMPGDEIAMVLAWPYIRKHSNNLNSLRYEIAITSTHNRVSSPTQDINVNANVIAFLAPDVVGALPEIPGIARGEIVCNTLQGADREVHVFVPPHELLEVGMIIRVNWTGCSDNDGAVPITTATGTFNFGPLTFLHTQVGFNVPVKPYGTYVKPINTTDFNMGSVHITYTVSLTGVPTPIDSAEAILLVRGVRPGLIYCDGSPWPS</sequence>
<dbReference type="Proteomes" id="UP000438196">
    <property type="component" value="Unassembled WGS sequence"/>
</dbReference>
<name>A0A6I3WDX2_9PSED</name>
<dbReference type="OrthoDB" id="7023682at2"/>
<comment type="caution">
    <text evidence="1">The sequence shown here is derived from an EMBL/GenBank/DDBJ whole genome shotgun (WGS) entry which is preliminary data.</text>
</comment>
<evidence type="ECO:0000313" key="2">
    <source>
        <dbReference type="Proteomes" id="UP000438196"/>
    </source>
</evidence>
<accession>A0A6I3WDX2</accession>
<reference evidence="1 2" key="1">
    <citation type="submission" date="2019-11" db="EMBL/GenBank/DDBJ databases">
        <title>Pseudomonas karstica sp. nov. and Pseudomonas spelaei sp. nov. from karst caves.</title>
        <authorList>
            <person name="Zeman M."/>
        </authorList>
    </citation>
    <scope>NUCLEOTIDE SEQUENCE [LARGE SCALE GENOMIC DNA]</scope>
    <source>
        <strain evidence="1 2">CCM 7893</strain>
    </source>
</reference>
<organism evidence="1 2">
    <name type="scientific">Pseudomonas spelaei</name>
    <dbReference type="NCBI Taxonomy" id="1055469"/>
    <lineage>
        <taxon>Bacteria</taxon>
        <taxon>Pseudomonadati</taxon>
        <taxon>Pseudomonadota</taxon>
        <taxon>Gammaproteobacteria</taxon>
        <taxon>Pseudomonadales</taxon>
        <taxon>Pseudomonadaceae</taxon>
        <taxon>Pseudomonas</taxon>
    </lineage>
</organism>
<keyword evidence="2" id="KW-1185">Reference proteome</keyword>
<dbReference type="EMBL" id="WNNK01000011">
    <property type="protein sequence ID" value="MUF05543.1"/>
    <property type="molecule type" value="Genomic_DNA"/>
</dbReference>
<evidence type="ECO:0000313" key="1">
    <source>
        <dbReference type="EMBL" id="MUF05543.1"/>
    </source>
</evidence>
<gene>
    <name evidence="1" type="ORF">GNF76_14405</name>
</gene>
<protein>
    <submittedName>
        <fullName evidence="1">Uncharacterized protein</fullName>
    </submittedName>
</protein>
<dbReference type="AlphaFoldDB" id="A0A6I3WDX2"/>